<evidence type="ECO:0000313" key="7">
    <source>
        <dbReference type="EMBL" id="MBL0766718.1"/>
    </source>
</evidence>
<dbReference type="GO" id="GO:0046914">
    <property type="term" value="F:transition metal ion binding"/>
    <property type="evidence" value="ECO:0007669"/>
    <property type="project" value="TreeGrafter"/>
</dbReference>
<dbReference type="EMBL" id="JAERQG010000004">
    <property type="protein sequence ID" value="MBL0766718.1"/>
    <property type="molecule type" value="Genomic_DNA"/>
</dbReference>
<dbReference type="InterPro" id="IPR045800">
    <property type="entry name" value="HMBD"/>
</dbReference>
<feature type="domain" description="CzcB-like barrel-sandwich hybrid" evidence="6">
    <location>
        <begin position="132"/>
        <end position="247"/>
    </location>
</feature>
<dbReference type="Pfam" id="PF19335">
    <property type="entry name" value="HMBD"/>
    <property type="match status" value="1"/>
</dbReference>
<evidence type="ECO:0000259" key="3">
    <source>
        <dbReference type="Pfam" id="PF11827"/>
    </source>
</evidence>
<dbReference type="InterPro" id="IPR021782">
    <property type="entry name" value="DUF3347"/>
</dbReference>
<dbReference type="InterPro" id="IPR051909">
    <property type="entry name" value="MFP_Cation_Efflux"/>
</dbReference>
<dbReference type="PANTHER" id="PTHR30097">
    <property type="entry name" value="CATION EFFLUX SYSTEM PROTEIN CUSB"/>
    <property type="match status" value="1"/>
</dbReference>
<comment type="caution">
    <text evidence="7">The sequence shown here is derived from an EMBL/GenBank/DDBJ whole genome shotgun (WGS) entry which is preliminary data.</text>
</comment>
<protein>
    <submittedName>
        <fullName evidence="7">Efflux RND transporter periplasmic adaptor subunit</fullName>
    </submittedName>
</protein>
<proteinExistence type="inferred from homology"/>
<dbReference type="Gene3D" id="2.40.30.170">
    <property type="match status" value="1"/>
</dbReference>
<sequence length="568" mass="63510">MKINKNSLFVLILTLLVGLFLGWLIFGGNTDKNTDQQQHETDLAKETIWTCAMHPQIRQSEPGDCPICGMELIPLADAEQDELNPDAVNMSATAMQLANVRTDVVGTMIPIKHIRLNGKVQVDERTLASQASHIPGRIEELKVNFTGEHVHKGEILAYVYSPELVTAQEELFEAQKIKETQPGLFKAARNKLKSWKLTDVQIDQIVSKGTATENFPVRAEVSGYVVEKLVNEGDYLKKGEIIYRIADLSRLWVLFDIYESDMQWVKEGEDITFRVQSLPGESFSGMISYVDPIIDPVTRVAKARVVVQNKAHQLKPEMFVTGELEASLREGKSQLVIPKSAVMWTGKRSVAYVKQSSDRGVNFSMRELVLGPSLGDSYIIKSGLEAGEEIAVNGTFSIDAAAQLAGKASMMNREQPQHYSLSEVAKNKLSAILNAYLEVKNSLVKDDFQMAQKNAAALEKHIKQVPMHAFDHDAHQVWMKFKKPLEGDALSLSKAKDMTRARHFFITLSDQMIDLLKTLQWSDNKIYVQHCPMADHNKGADWLSAESEIRNPYFGASMLTCGEVTAEL</sequence>
<dbReference type="GO" id="GO:0030288">
    <property type="term" value="C:outer membrane-bounded periplasmic space"/>
    <property type="evidence" value="ECO:0007669"/>
    <property type="project" value="TreeGrafter"/>
</dbReference>
<dbReference type="PANTHER" id="PTHR30097:SF15">
    <property type="entry name" value="CATION EFFLUX SYSTEM PROTEIN CUSB"/>
    <property type="match status" value="1"/>
</dbReference>
<feature type="domain" description="CusB-like beta-barrel" evidence="5">
    <location>
        <begin position="251"/>
        <end position="326"/>
    </location>
</feature>
<dbReference type="Pfam" id="PF11827">
    <property type="entry name" value="DUF3347"/>
    <property type="match status" value="1"/>
</dbReference>
<evidence type="ECO:0000259" key="5">
    <source>
        <dbReference type="Pfam" id="PF25954"/>
    </source>
</evidence>
<dbReference type="SUPFAM" id="SSF111369">
    <property type="entry name" value="HlyD-like secretion proteins"/>
    <property type="match status" value="1"/>
</dbReference>
<feature type="domain" description="Heavy metal binding" evidence="4">
    <location>
        <begin position="49"/>
        <end position="74"/>
    </location>
</feature>
<reference evidence="7" key="1">
    <citation type="submission" date="2021-01" db="EMBL/GenBank/DDBJ databases">
        <title>Marivirga sp. nov., isolated from intertidal surface sediments.</title>
        <authorList>
            <person name="Zhang M."/>
        </authorList>
    </citation>
    <scope>NUCLEOTIDE SEQUENCE</scope>
    <source>
        <strain evidence="7">SM1354</strain>
    </source>
</reference>
<dbReference type="GO" id="GO:0060003">
    <property type="term" value="P:copper ion export"/>
    <property type="evidence" value="ECO:0007669"/>
    <property type="project" value="TreeGrafter"/>
</dbReference>
<dbReference type="GO" id="GO:0022857">
    <property type="term" value="F:transmembrane transporter activity"/>
    <property type="evidence" value="ECO:0007669"/>
    <property type="project" value="InterPro"/>
</dbReference>
<accession>A0A937AIC8</accession>
<dbReference type="Pfam" id="PF25954">
    <property type="entry name" value="Beta-barrel_RND_2"/>
    <property type="match status" value="1"/>
</dbReference>
<dbReference type="GO" id="GO:0016020">
    <property type="term" value="C:membrane"/>
    <property type="evidence" value="ECO:0007669"/>
    <property type="project" value="InterPro"/>
</dbReference>
<comment type="similarity">
    <text evidence="1">Belongs to the membrane fusion protein (MFP) (TC 8.A.1) family.</text>
</comment>
<dbReference type="Pfam" id="PF25973">
    <property type="entry name" value="BSH_CzcB"/>
    <property type="match status" value="1"/>
</dbReference>
<name>A0A937AIC8_9BACT</name>
<keyword evidence="2" id="KW-0813">Transport</keyword>
<evidence type="ECO:0000259" key="6">
    <source>
        <dbReference type="Pfam" id="PF25973"/>
    </source>
</evidence>
<dbReference type="InterPro" id="IPR058792">
    <property type="entry name" value="Beta-barrel_RND_2"/>
</dbReference>
<dbReference type="RefSeq" id="WP_201923567.1">
    <property type="nucleotide sequence ID" value="NZ_JAERQG010000004.1"/>
</dbReference>
<gene>
    <name evidence="7" type="ORF">JKP34_15730</name>
</gene>
<dbReference type="GO" id="GO:0015679">
    <property type="term" value="P:plasma membrane copper ion transport"/>
    <property type="evidence" value="ECO:0007669"/>
    <property type="project" value="TreeGrafter"/>
</dbReference>
<dbReference type="Gene3D" id="2.40.420.20">
    <property type="match status" value="1"/>
</dbReference>
<dbReference type="Proteomes" id="UP000642920">
    <property type="component" value="Unassembled WGS sequence"/>
</dbReference>
<evidence type="ECO:0000256" key="1">
    <source>
        <dbReference type="ARBA" id="ARBA00009477"/>
    </source>
</evidence>
<dbReference type="NCBIfam" id="TIGR01730">
    <property type="entry name" value="RND_mfp"/>
    <property type="match status" value="1"/>
</dbReference>
<evidence type="ECO:0000313" key="8">
    <source>
        <dbReference type="Proteomes" id="UP000642920"/>
    </source>
</evidence>
<evidence type="ECO:0000256" key="2">
    <source>
        <dbReference type="ARBA" id="ARBA00022448"/>
    </source>
</evidence>
<evidence type="ECO:0000259" key="4">
    <source>
        <dbReference type="Pfam" id="PF19335"/>
    </source>
</evidence>
<organism evidence="7 8">
    <name type="scientific">Marivirga atlantica</name>
    <dbReference type="NCBI Taxonomy" id="1548457"/>
    <lineage>
        <taxon>Bacteria</taxon>
        <taxon>Pseudomonadati</taxon>
        <taxon>Bacteroidota</taxon>
        <taxon>Cytophagia</taxon>
        <taxon>Cytophagales</taxon>
        <taxon>Marivirgaceae</taxon>
        <taxon>Marivirga</taxon>
    </lineage>
</organism>
<dbReference type="InterPro" id="IPR006143">
    <property type="entry name" value="RND_pump_MFP"/>
</dbReference>
<dbReference type="InterPro" id="IPR058647">
    <property type="entry name" value="BSH_CzcB-like"/>
</dbReference>
<feature type="domain" description="DUF3347" evidence="3">
    <location>
        <begin position="432"/>
        <end position="520"/>
    </location>
</feature>
<dbReference type="FunFam" id="2.40.30.170:FF:000010">
    <property type="entry name" value="Efflux RND transporter periplasmic adaptor subunit"/>
    <property type="match status" value="1"/>
</dbReference>
<dbReference type="AlphaFoldDB" id="A0A937AIC8"/>
<keyword evidence="8" id="KW-1185">Reference proteome</keyword>